<proteinExistence type="predicted"/>
<dbReference type="EMBL" id="JBHUOG010000001">
    <property type="protein sequence ID" value="MFD2793545.1"/>
    <property type="molecule type" value="Genomic_DNA"/>
</dbReference>
<dbReference type="Pfam" id="PF13692">
    <property type="entry name" value="Glyco_trans_1_4"/>
    <property type="match status" value="1"/>
</dbReference>
<comment type="caution">
    <text evidence="1">The sequence shown here is derived from an EMBL/GenBank/DDBJ whole genome shotgun (WGS) entry which is preliminary data.</text>
</comment>
<dbReference type="Proteomes" id="UP001597479">
    <property type="component" value="Unassembled WGS sequence"/>
</dbReference>
<dbReference type="RefSeq" id="WP_377181835.1">
    <property type="nucleotide sequence ID" value="NZ_JBHUOG010000001.1"/>
</dbReference>
<evidence type="ECO:0000313" key="2">
    <source>
        <dbReference type="Proteomes" id="UP001597479"/>
    </source>
</evidence>
<name>A0ABW5VQL1_9MICO</name>
<keyword evidence="1" id="KW-0328">Glycosyltransferase</keyword>
<sequence>MGRATGPDEPAGAEPPARQRIRVLHVLPAPNGTTQYVDHMIGAAPPGTAVLTFSWPRAVFGAYDVLHVHWPELLVRQRTPVGRLIKVALAYTLLLRLELTETPVVRTVHDVAPDEQGHRLAKSFLDTLDRRTALWIRLDPTTQLPPGVRSMTIPHGHYRSVFPPDPRIRPEAGRLFLFGLIRRSKGVERLLDVFRAVNDPVMRLTIVGRSSDLRLTDRIEAVAAADDRIEARLGSVPDDVLATEVRRAELVVLPYPDMHSSGAALLALSLDRPVLVPRSAATDALAREVGDGWVFMFDSVLQPADLLRAVAVARMTRERGTRPYLDERDWERVGRRHAEAYRKVVPRLAGGAVGS</sequence>
<keyword evidence="2" id="KW-1185">Reference proteome</keyword>
<keyword evidence="1" id="KW-0808">Transferase</keyword>
<dbReference type="Gene3D" id="3.40.50.2000">
    <property type="entry name" value="Glycogen Phosphorylase B"/>
    <property type="match status" value="2"/>
</dbReference>
<reference evidence="2" key="1">
    <citation type="journal article" date="2019" name="Int. J. Syst. Evol. Microbiol.">
        <title>The Global Catalogue of Microorganisms (GCM) 10K type strain sequencing project: providing services to taxonomists for standard genome sequencing and annotation.</title>
        <authorList>
            <consortium name="The Broad Institute Genomics Platform"/>
            <consortium name="The Broad Institute Genome Sequencing Center for Infectious Disease"/>
            <person name="Wu L."/>
            <person name="Ma J."/>
        </authorList>
    </citation>
    <scope>NUCLEOTIDE SEQUENCE [LARGE SCALE GENOMIC DNA]</scope>
    <source>
        <strain evidence="2">CCM 7044</strain>
    </source>
</reference>
<dbReference type="GO" id="GO:0016757">
    <property type="term" value="F:glycosyltransferase activity"/>
    <property type="evidence" value="ECO:0007669"/>
    <property type="project" value="UniProtKB-KW"/>
</dbReference>
<dbReference type="EC" id="2.4.-.-" evidence="1"/>
<dbReference type="SUPFAM" id="SSF53756">
    <property type="entry name" value="UDP-Glycosyltransferase/glycogen phosphorylase"/>
    <property type="match status" value="1"/>
</dbReference>
<organism evidence="1 2">
    <name type="scientific">Promicromonospora vindobonensis</name>
    <dbReference type="NCBI Taxonomy" id="195748"/>
    <lineage>
        <taxon>Bacteria</taxon>
        <taxon>Bacillati</taxon>
        <taxon>Actinomycetota</taxon>
        <taxon>Actinomycetes</taxon>
        <taxon>Micrococcales</taxon>
        <taxon>Promicromonosporaceae</taxon>
        <taxon>Promicromonospora</taxon>
    </lineage>
</organism>
<gene>
    <name evidence="1" type="ORF">ACFS27_08285</name>
</gene>
<evidence type="ECO:0000313" key="1">
    <source>
        <dbReference type="EMBL" id="MFD2793545.1"/>
    </source>
</evidence>
<accession>A0ABW5VQL1</accession>
<protein>
    <submittedName>
        <fullName evidence="1">Glycosyltransferase</fullName>
        <ecNumber evidence="1">2.4.-.-</ecNumber>
    </submittedName>
</protein>